<dbReference type="EMBL" id="KZ309300">
    <property type="protein sequence ID" value="KAG8238196.1"/>
    <property type="molecule type" value="Genomic_DNA"/>
</dbReference>
<dbReference type="InterPro" id="IPR008042">
    <property type="entry name" value="Retrotrans_Pao"/>
</dbReference>
<dbReference type="OrthoDB" id="5985859at2759"/>
<proteinExistence type="predicted"/>
<dbReference type="Pfam" id="PF18701">
    <property type="entry name" value="DUF5641"/>
    <property type="match status" value="1"/>
</dbReference>
<keyword evidence="3" id="KW-1185">Reference proteome</keyword>
<dbReference type="InterPro" id="IPR040676">
    <property type="entry name" value="DUF5641"/>
</dbReference>
<dbReference type="Gene3D" id="3.30.420.10">
    <property type="entry name" value="Ribonuclease H-like superfamily/Ribonuclease H"/>
    <property type="match status" value="1"/>
</dbReference>
<dbReference type="PANTHER" id="PTHR47331">
    <property type="entry name" value="PHD-TYPE DOMAIN-CONTAINING PROTEIN"/>
    <property type="match status" value="1"/>
</dbReference>
<evidence type="ECO:0000259" key="1">
    <source>
        <dbReference type="Pfam" id="PF18701"/>
    </source>
</evidence>
<feature type="domain" description="DUF5641" evidence="1">
    <location>
        <begin position="236"/>
        <end position="283"/>
    </location>
</feature>
<dbReference type="Pfam" id="PF05380">
    <property type="entry name" value="Peptidase_A17"/>
    <property type="match status" value="1"/>
</dbReference>
<reference evidence="2" key="1">
    <citation type="submission" date="2013-04" db="EMBL/GenBank/DDBJ databases">
        <authorList>
            <person name="Qu J."/>
            <person name="Murali S.C."/>
            <person name="Bandaranaike D."/>
            <person name="Bellair M."/>
            <person name="Blankenburg K."/>
            <person name="Chao H."/>
            <person name="Dinh H."/>
            <person name="Doddapaneni H."/>
            <person name="Downs B."/>
            <person name="Dugan-Rocha S."/>
            <person name="Elkadiri S."/>
            <person name="Gnanaolivu R.D."/>
            <person name="Hernandez B."/>
            <person name="Javaid M."/>
            <person name="Jayaseelan J.C."/>
            <person name="Lee S."/>
            <person name="Li M."/>
            <person name="Ming W."/>
            <person name="Munidasa M."/>
            <person name="Muniz J."/>
            <person name="Nguyen L."/>
            <person name="Ongeri F."/>
            <person name="Osuji N."/>
            <person name="Pu L.-L."/>
            <person name="Puazo M."/>
            <person name="Qu C."/>
            <person name="Quiroz J."/>
            <person name="Raj R."/>
            <person name="Weissenberger G."/>
            <person name="Xin Y."/>
            <person name="Zou X."/>
            <person name="Han Y."/>
            <person name="Richards S."/>
            <person name="Worley K."/>
            <person name="Muzny D."/>
            <person name="Gibbs R."/>
        </authorList>
    </citation>
    <scope>NUCLEOTIDE SEQUENCE</scope>
    <source>
        <strain evidence="2">Sampled in the wild</strain>
    </source>
</reference>
<comment type="caution">
    <text evidence="2">The sequence shown here is derived from an EMBL/GenBank/DDBJ whole genome shotgun (WGS) entry which is preliminary data.</text>
</comment>
<name>A0A8K0KQU8_LADFU</name>
<evidence type="ECO:0000313" key="2">
    <source>
        <dbReference type="EMBL" id="KAG8238196.1"/>
    </source>
</evidence>
<dbReference type="GO" id="GO:0003676">
    <property type="term" value="F:nucleic acid binding"/>
    <property type="evidence" value="ECO:0007669"/>
    <property type="project" value="InterPro"/>
</dbReference>
<dbReference type="Proteomes" id="UP000792457">
    <property type="component" value="Unassembled WGS sequence"/>
</dbReference>
<dbReference type="InterPro" id="IPR036397">
    <property type="entry name" value="RNaseH_sf"/>
</dbReference>
<organism evidence="2 3">
    <name type="scientific">Ladona fulva</name>
    <name type="common">Scarce chaser dragonfly</name>
    <name type="synonym">Libellula fulva</name>
    <dbReference type="NCBI Taxonomy" id="123851"/>
    <lineage>
        <taxon>Eukaryota</taxon>
        <taxon>Metazoa</taxon>
        <taxon>Ecdysozoa</taxon>
        <taxon>Arthropoda</taxon>
        <taxon>Hexapoda</taxon>
        <taxon>Insecta</taxon>
        <taxon>Pterygota</taxon>
        <taxon>Palaeoptera</taxon>
        <taxon>Odonata</taxon>
        <taxon>Epiprocta</taxon>
        <taxon>Anisoptera</taxon>
        <taxon>Libelluloidea</taxon>
        <taxon>Libellulidae</taxon>
        <taxon>Ladona</taxon>
    </lineage>
</organism>
<protein>
    <recommendedName>
        <fullName evidence="1">DUF5641 domain-containing protein</fullName>
    </recommendedName>
</protein>
<dbReference type="PANTHER" id="PTHR47331:SF1">
    <property type="entry name" value="GAG-LIKE PROTEIN"/>
    <property type="match status" value="1"/>
</dbReference>
<evidence type="ECO:0000313" key="3">
    <source>
        <dbReference type="Proteomes" id="UP000792457"/>
    </source>
</evidence>
<dbReference type="AlphaFoldDB" id="A0A8K0KQU8"/>
<reference evidence="2" key="2">
    <citation type="submission" date="2017-10" db="EMBL/GenBank/DDBJ databases">
        <title>Ladona fulva Genome sequencing and assembly.</title>
        <authorList>
            <person name="Murali S."/>
            <person name="Richards S."/>
            <person name="Bandaranaike D."/>
            <person name="Bellair M."/>
            <person name="Blankenburg K."/>
            <person name="Chao H."/>
            <person name="Dinh H."/>
            <person name="Doddapaneni H."/>
            <person name="Dugan-Rocha S."/>
            <person name="Elkadiri S."/>
            <person name="Gnanaolivu R."/>
            <person name="Hernandez B."/>
            <person name="Skinner E."/>
            <person name="Javaid M."/>
            <person name="Lee S."/>
            <person name="Li M."/>
            <person name="Ming W."/>
            <person name="Munidasa M."/>
            <person name="Muniz J."/>
            <person name="Nguyen L."/>
            <person name="Hughes D."/>
            <person name="Osuji N."/>
            <person name="Pu L.-L."/>
            <person name="Puazo M."/>
            <person name="Qu C."/>
            <person name="Quiroz J."/>
            <person name="Raj R."/>
            <person name="Weissenberger G."/>
            <person name="Xin Y."/>
            <person name="Zou X."/>
            <person name="Han Y."/>
            <person name="Worley K."/>
            <person name="Muzny D."/>
            <person name="Gibbs R."/>
        </authorList>
    </citation>
    <scope>NUCLEOTIDE SEQUENCE</scope>
    <source>
        <strain evidence="2">Sampled in the wild</strain>
    </source>
</reference>
<sequence length="292" mass="33363">MLWLSLVQCHLVRRIIQWPGKNCLNTLIIQSCWLGGFPLDKWASNSKEFMNTCSGDNVESHIYFDGDDFTRVKILGLFWDMNADVFSYKINFPQITNSKRMLLSNIARIFDPIGGLSPIVFWCKCLLQSLWKLNIGWDEPVPLEHIRTVGHKAEMSSMFLDAGIEWKFNPPAALHFGGLWEAGIKSIKEVLNSRPLVPLSADPSEINCLTPGHFLIGQLARCYPRSQDLAATLSARWKLVKQIKNNFCRRWSNEYLHTLQQQAKWLQNDPQVQPGTLYLVRVEFASVVLANG</sequence>
<gene>
    <name evidence="2" type="ORF">J437_LFUL017364</name>
</gene>
<accession>A0A8K0KQU8</accession>